<reference evidence="11 13" key="1">
    <citation type="submission" date="2018-03" db="EMBL/GenBank/DDBJ databases">
        <title>Draft genome sequence of Rohu Carp (Labeo rohita).</title>
        <authorList>
            <person name="Das P."/>
            <person name="Kushwaha B."/>
            <person name="Joshi C.G."/>
            <person name="Kumar D."/>
            <person name="Nagpure N.S."/>
            <person name="Sahoo L."/>
            <person name="Das S.P."/>
            <person name="Bit A."/>
            <person name="Patnaik S."/>
            <person name="Meher P.K."/>
            <person name="Jayasankar P."/>
            <person name="Koringa P.G."/>
            <person name="Patel N.V."/>
            <person name="Hinsu A.T."/>
            <person name="Kumar R."/>
            <person name="Pandey M."/>
            <person name="Agarwal S."/>
            <person name="Srivastava S."/>
            <person name="Singh M."/>
            <person name="Iquebal M.A."/>
            <person name="Jaiswal S."/>
            <person name="Angadi U.B."/>
            <person name="Kumar N."/>
            <person name="Raza M."/>
            <person name="Shah T.M."/>
            <person name="Rai A."/>
            <person name="Jena J.K."/>
        </authorList>
    </citation>
    <scope>NUCLEOTIDE SEQUENCE [LARGE SCALE GENOMIC DNA]</scope>
    <source>
        <strain evidence="11">DASCIFA01</strain>
        <tissue evidence="11">Testis</tissue>
    </source>
</reference>
<dbReference type="GO" id="GO:0043066">
    <property type="term" value="P:negative regulation of apoptotic process"/>
    <property type="evidence" value="ECO:0007669"/>
    <property type="project" value="TreeGrafter"/>
</dbReference>
<comment type="catalytic activity">
    <reaction evidence="9">
        <text>L-seryl-[protein] + ATP = O-phospho-L-seryl-[protein] + ADP + H(+)</text>
        <dbReference type="Rhea" id="RHEA:17989"/>
        <dbReference type="Rhea" id="RHEA-COMP:9863"/>
        <dbReference type="Rhea" id="RHEA-COMP:11604"/>
        <dbReference type="ChEBI" id="CHEBI:15378"/>
        <dbReference type="ChEBI" id="CHEBI:29999"/>
        <dbReference type="ChEBI" id="CHEBI:30616"/>
        <dbReference type="ChEBI" id="CHEBI:83421"/>
        <dbReference type="ChEBI" id="CHEBI:456216"/>
        <dbReference type="EC" id="2.7.11.1"/>
    </reaction>
</comment>
<dbReference type="EMBL" id="QBIY01013482">
    <property type="protein sequence ID" value="RXN03472.1"/>
    <property type="molecule type" value="Genomic_DNA"/>
</dbReference>
<dbReference type="PANTHER" id="PTHR22984:SF11">
    <property type="entry name" value="AURORA KINASE-RELATED"/>
    <property type="match status" value="1"/>
</dbReference>
<dbReference type="GO" id="GO:0004674">
    <property type="term" value="F:protein serine/threonine kinase activity"/>
    <property type="evidence" value="ECO:0007669"/>
    <property type="project" value="UniProtKB-KW"/>
</dbReference>
<evidence type="ECO:0000256" key="9">
    <source>
        <dbReference type="ARBA" id="ARBA00048679"/>
    </source>
</evidence>
<dbReference type="Gene3D" id="3.30.200.20">
    <property type="entry name" value="Phosphorylase Kinase, domain 1"/>
    <property type="match status" value="1"/>
</dbReference>
<keyword evidence="5" id="KW-0547">Nucleotide-binding</keyword>
<dbReference type="GO" id="GO:0007346">
    <property type="term" value="P:regulation of mitotic cell cycle"/>
    <property type="evidence" value="ECO:0007669"/>
    <property type="project" value="TreeGrafter"/>
</dbReference>
<evidence type="ECO:0000256" key="7">
    <source>
        <dbReference type="ARBA" id="ARBA00022840"/>
    </source>
</evidence>
<name>A0A498L516_LABRO</name>
<comment type="similarity">
    <text evidence="1">Belongs to the protein kinase superfamily. CAMK Ser/Thr protein kinase family. PIM subfamily.</text>
</comment>
<evidence type="ECO:0000256" key="4">
    <source>
        <dbReference type="ARBA" id="ARBA00022679"/>
    </source>
</evidence>
<feature type="domain" description="Protein kinase" evidence="10">
    <location>
        <begin position="59"/>
        <end position="232"/>
    </location>
</feature>
<dbReference type="Proteomes" id="UP000290572">
    <property type="component" value="Unassembled WGS sequence"/>
</dbReference>
<dbReference type="EC" id="2.7.11.1" evidence="2"/>
<evidence type="ECO:0000256" key="5">
    <source>
        <dbReference type="ARBA" id="ARBA00022741"/>
    </source>
</evidence>
<dbReference type="InterPro" id="IPR011009">
    <property type="entry name" value="Kinase-like_dom_sf"/>
</dbReference>
<evidence type="ECO:0000313" key="11">
    <source>
        <dbReference type="EMBL" id="RXN03472.1"/>
    </source>
</evidence>
<dbReference type="GO" id="GO:0005737">
    <property type="term" value="C:cytoplasm"/>
    <property type="evidence" value="ECO:0007669"/>
    <property type="project" value="TreeGrafter"/>
</dbReference>
<accession>A0A498L516</accession>
<organism evidence="11 13">
    <name type="scientific">Labeo rohita</name>
    <name type="common">Indian major carp</name>
    <name type="synonym">Cyprinus rohita</name>
    <dbReference type="NCBI Taxonomy" id="84645"/>
    <lineage>
        <taxon>Eukaryota</taxon>
        <taxon>Metazoa</taxon>
        <taxon>Chordata</taxon>
        <taxon>Craniata</taxon>
        <taxon>Vertebrata</taxon>
        <taxon>Euteleostomi</taxon>
        <taxon>Actinopterygii</taxon>
        <taxon>Neopterygii</taxon>
        <taxon>Teleostei</taxon>
        <taxon>Ostariophysi</taxon>
        <taxon>Cypriniformes</taxon>
        <taxon>Cyprinidae</taxon>
        <taxon>Labeoninae</taxon>
        <taxon>Labeonini</taxon>
        <taxon>Labeo</taxon>
    </lineage>
</organism>
<keyword evidence="6 11" id="KW-0418">Kinase</keyword>
<keyword evidence="4" id="KW-0808">Transferase</keyword>
<dbReference type="STRING" id="84645.A0A498L516"/>
<evidence type="ECO:0000256" key="1">
    <source>
        <dbReference type="ARBA" id="ARBA00005505"/>
    </source>
</evidence>
<dbReference type="SUPFAM" id="SSF56112">
    <property type="entry name" value="Protein kinase-like (PK-like)"/>
    <property type="match status" value="1"/>
</dbReference>
<gene>
    <name evidence="11" type="ORF">ROHU_013491</name>
    <name evidence="12" type="ORF">ROHU_027756</name>
</gene>
<dbReference type="InterPro" id="IPR051138">
    <property type="entry name" value="PIM_Ser/Thr_kinase"/>
</dbReference>
<dbReference type="InterPro" id="IPR000719">
    <property type="entry name" value="Prot_kinase_dom"/>
</dbReference>
<keyword evidence="13" id="KW-1185">Reference proteome</keyword>
<keyword evidence="3" id="KW-0723">Serine/threonine-protein kinase</keyword>
<dbReference type="Gene3D" id="1.10.510.10">
    <property type="entry name" value="Transferase(Phosphotransferase) domain 1"/>
    <property type="match status" value="1"/>
</dbReference>
<evidence type="ECO:0000256" key="2">
    <source>
        <dbReference type="ARBA" id="ARBA00012513"/>
    </source>
</evidence>
<dbReference type="SMART" id="SM00220">
    <property type="entry name" value="S_TKc"/>
    <property type="match status" value="1"/>
</dbReference>
<sequence>MIFKKLQPLKCSQLLRNSWSRTSCHIRTLNLQLVHLKMKTQKSRKGGTFVGAMKSATSWKKDEQALCMQGLVARMDLSLLISNASPWRMAFMANKGPSVPQIIKLLDWHDGTDQYIMILESPIPCVDLLRFVELHGGSSTLNLLINQDTMEVRLIDFGCGALITDFAYALGFVLFEMVCGHYPTGDDLRMISESTWSRPGLSQECCQMICASLQPDPQQRLSLEEMHLHEWFKVME</sequence>
<proteinExistence type="inferred from homology"/>
<protein>
    <recommendedName>
        <fullName evidence="2">non-specific serine/threonine protein kinase</fullName>
        <ecNumber evidence="2">2.7.11.1</ecNumber>
    </recommendedName>
</protein>
<dbReference type="EMBL" id="QBIY01012807">
    <property type="protein sequence ID" value="RXN16148.1"/>
    <property type="molecule type" value="Genomic_DNA"/>
</dbReference>
<evidence type="ECO:0000259" key="10">
    <source>
        <dbReference type="SMART" id="SM00220"/>
    </source>
</evidence>
<evidence type="ECO:0000256" key="3">
    <source>
        <dbReference type="ARBA" id="ARBA00022527"/>
    </source>
</evidence>
<dbReference type="GO" id="GO:0005524">
    <property type="term" value="F:ATP binding"/>
    <property type="evidence" value="ECO:0007669"/>
    <property type="project" value="UniProtKB-KW"/>
</dbReference>
<comment type="catalytic activity">
    <reaction evidence="8">
        <text>L-threonyl-[protein] + ATP = O-phospho-L-threonyl-[protein] + ADP + H(+)</text>
        <dbReference type="Rhea" id="RHEA:46608"/>
        <dbReference type="Rhea" id="RHEA-COMP:11060"/>
        <dbReference type="Rhea" id="RHEA-COMP:11605"/>
        <dbReference type="ChEBI" id="CHEBI:15378"/>
        <dbReference type="ChEBI" id="CHEBI:30013"/>
        <dbReference type="ChEBI" id="CHEBI:30616"/>
        <dbReference type="ChEBI" id="CHEBI:61977"/>
        <dbReference type="ChEBI" id="CHEBI:456216"/>
        <dbReference type="EC" id="2.7.11.1"/>
    </reaction>
</comment>
<evidence type="ECO:0000256" key="8">
    <source>
        <dbReference type="ARBA" id="ARBA00047899"/>
    </source>
</evidence>
<keyword evidence="7" id="KW-0067">ATP-binding</keyword>
<evidence type="ECO:0000313" key="12">
    <source>
        <dbReference type="EMBL" id="RXN16148.1"/>
    </source>
</evidence>
<dbReference type="PANTHER" id="PTHR22984">
    <property type="entry name" value="SERINE/THREONINE-PROTEIN KINASE PIM"/>
    <property type="match status" value="1"/>
</dbReference>
<dbReference type="AlphaFoldDB" id="A0A498L516"/>
<evidence type="ECO:0000313" key="13">
    <source>
        <dbReference type="Proteomes" id="UP000290572"/>
    </source>
</evidence>
<evidence type="ECO:0000256" key="6">
    <source>
        <dbReference type="ARBA" id="ARBA00022777"/>
    </source>
</evidence>
<comment type="caution">
    <text evidence="11">The sequence shown here is derived from an EMBL/GenBank/DDBJ whole genome shotgun (WGS) entry which is preliminary data.</text>
</comment>